<dbReference type="InterPro" id="IPR007475">
    <property type="entry name" value="UbiK"/>
</dbReference>
<keyword evidence="3" id="KW-1185">Reference proteome</keyword>
<comment type="pathway">
    <text evidence="1">Cofactor biosynthesis; ubiquinone biosynthesis.</text>
</comment>
<organism evidence="2 3">
    <name type="scientific">Isoalcanivorax beigongshangi</name>
    <dbReference type="NCBI Taxonomy" id="3238810"/>
    <lineage>
        <taxon>Bacteria</taxon>
        <taxon>Pseudomonadati</taxon>
        <taxon>Pseudomonadota</taxon>
        <taxon>Gammaproteobacteria</taxon>
        <taxon>Oceanospirillales</taxon>
        <taxon>Alcanivoracaceae</taxon>
        <taxon>Isoalcanivorax</taxon>
    </lineage>
</organism>
<dbReference type="EMBL" id="JBGCUO010000001">
    <property type="protein sequence ID" value="MEY1660806.1"/>
    <property type="molecule type" value="Genomic_DNA"/>
</dbReference>
<comment type="similarity">
    <text evidence="1">Belongs to the UbiK family.</text>
</comment>
<dbReference type="Proteomes" id="UP001562065">
    <property type="component" value="Unassembled WGS sequence"/>
</dbReference>
<evidence type="ECO:0000313" key="3">
    <source>
        <dbReference type="Proteomes" id="UP001562065"/>
    </source>
</evidence>
<dbReference type="PANTHER" id="PTHR38040:SF1">
    <property type="entry name" value="UBIQUINONE BIOSYNTHESIS ACCESSORY FACTOR UBIK"/>
    <property type="match status" value="1"/>
</dbReference>
<name>A0ABV4AFG4_9GAMM</name>
<dbReference type="RefSeq" id="WP_369454048.1">
    <property type="nucleotide sequence ID" value="NZ_JBGCUO010000001.1"/>
</dbReference>
<protein>
    <recommendedName>
        <fullName evidence="1">Ubiquinone biosynthesis accessory factor UbiK</fullName>
    </recommendedName>
</protein>
<dbReference type="HAMAP" id="MF_02216">
    <property type="entry name" value="UbiK"/>
    <property type="match status" value="1"/>
</dbReference>
<accession>A0ABV4AFG4</accession>
<reference evidence="2 3" key="1">
    <citation type="submission" date="2024-07" db="EMBL/GenBank/DDBJ databases">
        <authorList>
            <person name="Ren Q."/>
        </authorList>
    </citation>
    <scope>NUCLEOTIDE SEQUENCE [LARGE SCALE GENOMIC DNA]</scope>
    <source>
        <strain evidence="2 3">REN37</strain>
    </source>
</reference>
<gene>
    <name evidence="1" type="primary">ubiK</name>
    <name evidence="2" type="ORF">AB5I84_01430</name>
</gene>
<keyword evidence="1" id="KW-0963">Cytoplasm</keyword>
<keyword evidence="1" id="KW-0831">Ubiquinone biosynthesis</keyword>
<comment type="caution">
    <text evidence="2">The sequence shown here is derived from an EMBL/GenBank/DDBJ whole genome shotgun (WGS) entry which is preliminary data.</text>
</comment>
<comment type="function">
    <text evidence="1">Required for efficient ubiquinone (coenzyme Q) biosynthesis. UbiK is probably an accessory factor of Ubi enzymes and facilitates ubiquinone biosynthesis by acting as an assembly factor, a targeting factor, or both.</text>
</comment>
<dbReference type="Pfam" id="PF04380">
    <property type="entry name" value="BMFP"/>
    <property type="match status" value="1"/>
</dbReference>
<proteinExistence type="inferred from homology"/>
<sequence length="81" mass="9305">MNDLPLIDRLMADISRRLPAGLGELRDEVERSVQAVLRETITRMDLVGREEFDVQQQVLLRTREKLEALERSVAALEQQSS</sequence>
<dbReference type="PANTHER" id="PTHR38040">
    <property type="entry name" value="UBIQUINONE BIOSYNTHESIS ACCESSORY FACTOR UBIK"/>
    <property type="match status" value="1"/>
</dbReference>
<comment type="subcellular location">
    <subcellularLocation>
        <location evidence="1">Cytoplasm</location>
    </subcellularLocation>
</comment>
<evidence type="ECO:0000313" key="2">
    <source>
        <dbReference type="EMBL" id="MEY1660806.1"/>
    </source>
</evidence>
<evidence type="ECO:0000256" key="1">
    <source>
        <dbReference type="HAMAP-Rule" id="MF_02216"/>
    </source>
</evidence>